<evidence type="ECO:0000259" key="1">
    <source>
        <dbReference type="Pfam" id="PF18332"/>
    </source>
</evidence>
<dbReference type="Pfam" id="PF18334">
    <property type="entry name" value="XRN1_D2_D3"/>
    <property type="match status" value="1"/>
</dbReference>
<dbReference type="AlphaFoldDB" id="A0A0L6V6F6"/>
<dbReference type="InterPro" id="IPR041106">
    <property type="entry name" value="XRN1_D2_D3"/>
</dbReference>
<gene>
    <name evidence="3" type="ORF">VP01_248g4</name>
</gene>
<dbReference type="EMBL" id="LAVV01007380">
    <property type="protein sequence ID" value="KNZ56132.1"/>
    <property type="molecule type" value="Genomic_DNA"/>
</dbReference>
<dbReference type="STRING" id="27349.A0A0L6V6F6"/>
<dbReference type="VEuPathDB" id="FungiDB:VP01_248g4"/>
<evidence type="ECO:0000259" key="2">
    <source>
        <dbReference type="Pfam" id="PF18334"/>
    </source>
</evidence>
<evidence type="ECO:0000313" key="4">
    <source>
        <dbReference type="Proteomes" id="UP000037035"/>
    </source>
</evidence>
<protein>
    <submittedName>
        <fullName evidence="3">Uncharacterized protein</fullName>
    </submittedName>
</protein>
<dbReference type="OrthoDB" id="372487at2759"/>
<comment type="caution">
    <text evidence="3">The sequence shown here is derived from an EMBL/GenBank/DDBJ whole genome shotgun (WGS) entry which is preliminary data.</text>
</comment>
<feature type="domain" description="5'-3' exoribonuclease 1 D1" evidence="1">
    <location>
        <begin position="87"/>
        <end position="156"/>
    </location>
</feature>
<dbReference type="Proteomes" id="UP000037035">
    <property type="component" value="Unassembled WGS sequence"/>
</dbReference>
<reference evidence="3 4" key="1">
    <citation type="submission" date="2015-08" db="EMBL/GenBank/DDBJ databases">
        <title>Next Generation Sequencing and Analysis of the Genome of Puccinia sorghi L Schw, the Causal Agent of Maize Common Rust.</title>
        <authorList>
            <person name="Rochi L."/>
            <person name="Burguener G."/>
            <person name="Darino M."/>
            <person name="Turjanski A."/>
            <person name="Kreff E."/>
            <person name="Dieguez M.J."/>
            <person name="Sacco F."/>
        </authorList>
    </citation>
    <scope>NUCLEOTIDE SEQUENCE [LARGE SCALE GENOMIC DNA]</scope>
    <source>
        <strain evidence="3 4">RO10H11247</strain>
    </source>
</reference>
<feature type="domain" description="Exoribonuclease Xrn1 D2/D3" evidence="2">
    <location>
        <begin position="185"/>
        <end position="249"/>
    </location>
</feature>
<keyword evidence="4" id="KW-1185">Reference proteome</keyword>
<name>A0A0L6V6F6_9BASI</name>
<organism evidence="3 4">
    <name type="scientific">Puccinia sorghi</name>
    <dbReference type="NCBI Taxonomy" id="27349"/>
    <lineage>
        <taxon>Eukaryota</taxon>
        <taxon>Fungi</taxon>
        <taxon>Dikarya</taxon>
        <taxon>Basidiomycota</taxon>
        <taxon>Pucciniomycotina</taxon>
        <taxon>Pucciniomycetes</taxon>
        <taxon>Pucciniales</taxon>
        <taxon>Pucciniaceae</taxon>
        <taxon>Puccinia</taxon>
    </lineage>
</organism>
<evidence type="ECO:0000313" key="3">
    <source>
        <dbReference type="EMBL" id="KNZ56132.1"/>
    </source>
</evidence>
<dbReference type="Pfam" id="PF18332">
    <property type="entry name" value="XRN1_D1"/>
    <property type="match status" value="1"/>
</dbReference>
<sequence>MPLHPTISAGADWTTLARWPCPRDEGFPLRRWPVLANGPLNKQAELVHPSKIKVETVLIDVQNLFERTRWRIQSDSHIRNSFQVQSQTTLSVFLNAHGIEYQLSKRCRLFFGNVNLIFHAKPIKFLKSMENFALLKDYKPCESKYALKTIFLEVSSVIVHYNHKLNMCIISFPDYLMNNIFLIDKEENFLYLHKLKAEESLKKSIPSHVLCRRLGIRGVTLSKITSRIMIIKKPGSNNNTNIGLSMKLSNPSPYSKRVKKIQWLLDV</sequence>
<proteinExistence type="predicted"/>
<dbReference type="InterPro" id="IPR040992">
    <property type="entry name" value="XRN1_D1"/>
</dbReference>
<accession>A0A0L6V6F6</accession>